<proteinExistence type="predicted"/>
<comment type="caution">
    <text evidence="2">The sequence shown here is derived from an EMBL/GenBank/DDBJ whole genome shotgun (WGS) entry which is preliminary data.</text>
</comment>
<dbReference type="InterPro" id="IPR017850">
    <property type="entry name" value="Alkaline_phosphatase_core_sf"/>
</dbReference>
<dbReference type="CDD" id="cd16145">
    <property type="entry name" value="ARS_like"/>
    <property type="match status" value="1"/>
</dbReference>
<accession>A0ABT3D0M0</accession>
<name>A0ABT3D0M0_9BACT</name>
<gene>
    <name evidence="2" type="ORF">N7U62_21625</name>
</gene>
<keyword evidence="3" id="KW-1185">Reference proteome</keyword>
<dbReference type="PANTHER" id="PTHR43751">
    <property type="entry name" value="SULFATASE"/>
    <property type="match status" value="1"/>
</dbReference>
<dbReference type="InterPro" id="IPR000917">
    <property type="entry name" value="Sulfatase_N"/>
</dbReference>
<dbReference type="InterPro" id="IPR052701">
    <property type="entry name" value="GAG_Ulvan_Degrading_Sulfatases"/>
</dbReference>
<reference evidence="2 3" key="1">
    <citation type="submission" date="2022-10" db="EMBL/GenBank/DDBJ databases">
        <title>Comparative genomics and taxonomic characterization of three novel marine species of genus Reichenbachiella exhibiting antioxidant and polysaccharide degradation activities.</title>
        <authorList>
            <person name="Muhammad N."/>
            <person name="Lee Y.-J."/>
            <person name="Ko J."/>
            <person name="Kim S.-G."/>
        </authorList>
    </citation>
    <scope>NUCLEOTIDE SEQUENCE [LARGE SCALE GENOMIC DNA]</scope>
    <source>
        <strain evidence="2 3">ABR2-5</strain>
    </source>
</reference>
<dbReference type="Pfam" id="PF00884">
    <property type="entry name" value="Sulfatase"/>
    <property type="match status" value="1"/>
</dbReference>
<dbReference type="EMBL" id="JAOYOD010000001">
    <property type="protein sequence ID" value="MCV9389280.1"/>
    <property type="molecule type" value="Genomic_DNA"/>
</dbReference>
<dbReference type="PANTHER" id="PTHR43751:SF3">
    <property type="entry name" value="SULFATASE N-TERMINAL DOMAIN-CONTAINING PROTEIN"/>
    <property type="match status" value="1"/>
</dbReference>
<feature type="domain" description="Sulfatase N-terminal" evidence="1">
    <location>
        <begin position="38"/>
        <end position="376"/>
    </location>
</feature>
<evidence type="ECO:0000313" key="3">
    <source>
        <dbReference type="Proteomes" id="UP001300692"/>
    </source>
</evidence>
<evidence type="ECO:0000259" key="1">
    <source>
        <dbReference type="Pfam" id="PF00884"/>
    </source>
</evidence>
<dbReference type="SUPFAM" id="SSF53649">
    <property type="entry name" value="Alkaline phosphatase-like"/>
    <property type="match status" value="1"/>
</dbReference>
<dbReference type="RefSeq" id="WP_264140203.1">
    <property type="nucleotide sequence ID" value="NZ_JAOYOD010000001.1"/>
</dbReference>
<dbReference type="PROSITE" id="PS51257">
    <property type="entry name" value="PROKAR_LIPOPROTEIN"/>
    <property type="match status" value="1"/>
</dbReference>
<evidence type="ECO:0000313" key="2">
    <source>
        <dbReference type="EMBL" id="MCV9389280.1"/>
    </source>
</evidence>
<sequence>MTRKYLSMIVGGVIALSSCQKTKPEHVSEVIEKEKVKPNIVLILADDMGFGDLSCYGQSTLSTPNIDAMASEGMRFNNLYTGSTVCAPSRASLLTGLHTGHVSVRGNQPDQLLTENETIASVLKNQGYKTGVIGKWGIGHPPAPSDPKRNGFDYAYGYINMWHAHNFYPEFLYRNGQKEMIPENKLARDEQGKRKWAADKPEGTGVAEVKGQHTHELFENDALRFIEENKDDNFFLYLALNMPHANNEHPTNGMEVPGYGQFEDRGWPEPEKGFARMMQMVDSTVGRVNQKLIDLGLDENTIVIFCSDNGPHQEGHHEMEFFNSNGELRGMKRDFYDGGIKTPLIAKWPGKIKPNSSSDHKAAFWDFLPTFAGLAGSSIDASTTDGISFMPTLLGDDASQENHEYLYWEFYEFGGKQAVLKDNFKAVKLDVRTDSPKAIQLFDLSKDPGEQNDVAAQYPEMVQEMAQYMEESHQPLDFMSLFQMDVSADTPF</sequence>
<dbReference type="Proteomes" id="UP001300692">
    <property type="component" value="Unassembled WGS sequence"/>
</dbReference>
<dbReference type="Gene3D" id="3.40.720.10">
    <property type="entry name" value="Alkaline Phosphatase, subunit A"/>
    <property type="match status" value="1"/>
</dbReference>
<protein>
    <submittedName>
        <fullName evidence="2">Arylsulfatase</fullName>
    </submittedName>
</protein>
<dbReference type="Gene3D" id="3.30.1120.10">
    <property type="match status" value="1"/>
</dbReference>
<organism evidence="2 3">
    <name type="scientific">Reichenbachiella ulvae</name>
    <dbReference type="NCBI Taxonomy" id="2980104"/>
    <lineage>
        <taxon>Bacteria</taxon>
        <taxon>Pseudomonadati</taxon>
        <taxon>Bacteroidota</taxon>
        <taxon>Cytophagia</taxon>
        <taxon>Cytophagales</taxon>
        <taxon>Reichenbachiellaceae</taxon>
        <taxon>Reichenbachiella</taxon>
    </lineage>
</organism>